<dbReference type="KEGG" id="bex:A11Q_171"/>
<evidence type="ECO:0000256" key="3">
    <source>
        <dbReference type="ARBA" id="ARBA00022448"/>
    </source>
</evidence>
<evidence type="ECO:0000256" key="6">
    <source>
        <dbReference type="ARBA" id="ARBA00022989"/>
    </source>
</evidence>
<evidence type="ECO:0000256" key="8">
    <source>
        <dbReference type="SAM" id="Phobius"/>
    </source>
</evidence>
<proteinExistence type="inferred from homology"/>
<keyword evidence="3" id="KW-0813">Transport</keyword>
<dbReference type="Pfam" id="PF04066">
    <property type="entry name" value="MrpF_PhaF"/>
    <property type="match status" value="1"/>
</dbReference>
<protein>
    <recommendedName>
        <fullName evidence="11">Cation:proton antiporter</fullName>
    </recommendedName>
</protein>
<evidence type="ECO:0000313" key="10">
    <source>
        <dbReference type="Proteomes" id="UP000012040"/>
    </source>
</evidence>
<name>M4V8Q0_9BACT</name>
<feature type="transmembrane region" description="Helical" evidence="8">
    <location>
        <begin position="34"/>
        <end position="55"/>
    </location>
</feature>
<comment type="subcellular location">
    <subcellularLocation>
        <location evidence="1">Cell membrane</location>
        <topology evidence="1">Multi-pass membrane protein</topology>
    </subcellularLocation>
</comment>
<evidence type="ECO:0000256" key="5">
    <source>
        <dbReference type="ARBA" id="ARBA00022692"/>
    </source>
</evidence>
<dbReference type="RefSeq" id="WP_015468881.1">
    <property type="nucleotide sequence ID" value="NC_020813.1"/>
</dbReference>
<feature type="transmembrane region" description="Helical" evidence="8">
    <location>
        <begin position="61"/>
        <end position="81"/>
    </location>
</feature>
<dbReference type="GO" id="GO:0005886">
    <property type="term" value="C:plasma membrane"/>
    <property type="evidence" value="ECO:0007669"/>
    <property type="project" value="UniProtKB-SubCell"/>
</dbReference>
<keyword evidence="10" id="KW-1185">Reference proteome</keyword>
<evidence type="ECO:0000256" key="1">
    <source>
        <dbReference type="ARBA" id="ARBA00004651"/>
    </source>
</evidence>
<dbReference type="OrthoDB" id="9800226at2"/>
<keyword evidence="4" id="KW-1003">Cell membrane</keyword>
<dbReference type="PANTHER" id="PTHR34702:SF1">
    <property type="entry name" value="NA(+)_H(+) ANTIPORTER SUBUNIT F"/>
    <property type="match status" value="1"/>
</dbReference>
<dbReference type="AlphaFoldDB" id="M4V8Q0"/>
<dbReference type="Proteomes" id="UP000012040">
    <property type="component" value="Chromosome"/>
</dbReference>
<dbReference type="STRING" id="1184267.A11Q_171"/>
<gene>
    <name evidence="9" type="ORF">A11Q_171</name>
</gene>
<reference evidence="9 10" key="1">
    <citation type="journal article" date="2013" name="ISME J.">
        <title>By their genes ye shall know them: genomic signatures of predatory bacteria.</title>
        <authorList>
            <person name="Pasternak Z."/>
            <person name="Pietrokovski S."/>
            <person name="Rotem O."/>
            <person name="Gophna U."/>
            <person name="Lurie-Weinberger M.N."/>
            <person name="Jurkevitch E."/>
        </authorList>
    </citation>
    <scope>NUCLEOTIDE SEQUENCE [LARGE SCALE GENOMIC DNA]</scope>
    <source>
        <strain evidence="9 10">JSS</strain>
    </source>
</reference>
<dbReference type="InterPro" id="IPR007208">
    <property type="entry name" value="MrpF/PhaF-like"/>
</dbReference>
<dbReference type="GO" id="GO:0015385">
    <property type="term" value="F:sodium:proton antiporter activity"/>
    <property type="evidence" value="ECO:0007669"/>
    <property type="project" value="TreeGrafter"/>
</dbReference>
<keyword evidence="7 8" id="KW-0472">Membrane</keyword>
<dbReference type="EMBL" id="CP003537">
    <property type="protein sequence ID" value="AGH94391.1"/>
    <property type="molecule type" value="Genomic_DNA"/>
</dbReference>
<evidence type="ECO:0008006" key="11">
    <source>
        <dbReference type="Google" id="ProtNLM"/>
    </source>
</evidence>
<accession>M4V8Q0</accession>
<evidence type="ECO:0000256" key="2">
    <source>
        <dbReference type="ARBA" id="ARBA00009212"/>
    </source>
</evidence>
<dbReference type="HOGENOM" id="CLU_125825_1_2_7"/>
<evidence type="ECO:0000256" key="7">
    <source>
        <dbReference type="ARBA" id="ARBA00023136"/>
    </source>
</evidence>
<feature type="transmembrane region" description="Helical" evidence="8">
    <location>
        <begin position="6"/>
        <end position="25"/>
    </location>
</feature>
<sequence>MLNAVFVIAFVVMMMALLFAIIRLWQGPSTVDRIVIFDLFASIAIGLMAIAFLWLDTSIMLDVGLLLSVVAFVGTIGFARYTESREAE</sequence>
<dbReference type="PATRIC" id="fig|1184267.3.peg.174"/>
<comment type="similarity">
    <text evidence="2">Belongs to the CPA3 antiporters (TC 2.A.63) subunit F family.</text>
</comment>
<organism evidence="9 10">
    <name type="scientific">Pseudobdellovibrio exovorus JSS</name>
    <dbReference type="NCBI Taxonomy" id="1184267"/>
    <lineage>
        <taxon>Bacteria</taxon>
        <taxon>Pseudomonadati</taxon>
        <taxon>Bdellovibrionota</taxon>
        <taxon>Bdellovibrionia</taxon>
        <taxon>Bdellovibrionales</taxon>
        <taxon>Pseudobdellovibrionaceae</taxon>
        <taxon>Pseudobdellovibrio</taxon>
    </lineage>
</organism>
<evidence type="ECO:0000313" key="9">
    <source>
        <dbReference type="EMBL" id="AGH94391.1"/>
    </source>
</evidence>
<keyword evidence="5 8" id="KW-0812">Transmembrane</keyword>
<dbReference type="PANTHER" id="PTHR34702">
    <property type="entry name" value="NA(+)/H(+) ANTIPORTER SUBUNIT F1"/>
    <property type="match status" value="1"/>
</dbReference>
<evidence type="ECO:0000256" key="4">
    <source>
        <dbReference type="ARBA" id="ARBA00022475"/>
    </source>
</evidence>
<dbReference type="eggNOG" id="COG2212">
    <property type="taxonomic scope" value="Bacteria"/>
</dbReference>
<keyword evidence="6 8" id="KW-1133">Transmembrane helix</keyword>